<accession>A0A5C3NLY3</accession>
<evidence type="ECO:0000256" key="1">
    <source>
        <dbReference type="SAM" id="MobiDB-lite"/>
    </source>
</evidence>
<dbReference type="AlphaFoldDB" id="A0A5C3NLY3"/>
<proteinExistence type="predicted"/>
<sequence length="252" mass="26572">DSPIVVNPARVSPNLLVAGAFHGSTAKVAAFKTPSGPQRAICYSVGVVLACSVYQPTSFAKGDRQVKQILLGPLRGENERALGLLGNVFECDCLGINTFGVTASNGDKIQGLSIRTYPSPSASSGNVTARVLPGMGFTPSKGARTGAASSSDGRPSRSLLDMRDKTAWGSNDDIAIWDARHLFSARGGVKDNFKHDMVTSLKRIEYDLTFGDIAMVYYSASTYPVGAERNSFSSAVQALSLNLYGVVLLASA</sequence>
<dbReference type="STRING" id="1314778.A0A5C3NLY3"/>
<evidence type="ECO:0000313" key="3">
    <source>
        <dbReference type="Proteomes" id="UP000308197"/>
    </source>
</evidence>
<organism evidence="2 3">
    <name type="scientific">Polyporus arcularius HHB13444</name>
    <dbReference type="NCBI Taxonomy" id="1314778"/>
    <lineage>
        <taxon>Eukaryota</taxon>
        <taxon>Fungi</taxon>
        <taxon>Dikarya</taxon>
        <taxon>Basidiomycota</taxon>
        <taxon>Agaricomycotina</taxon>
        <taxon>Agaricomycetes</taxon>
        <taxon>Polyporales</taxon>
        <taxon>Polyporaceae</taxon>
        <taxon>Polyporus</taxon>
    </lineage>
</organism>
<keyword evidence="3" id="KW-1185">Reference proteome</keyword>
<name>A0A5C3NLY3_9APHY</name>
<dbReference type="EMBL" id="ML213312">
    <property type="protein sequence ID" value="TFK77669.1"/>
    <property type="molecule type" value="Genomic_DNA"/>
</dbReference>
<reference evidence="2 3" key="1">
    <citation type="journal article" date="2019" name="Nat. Ecol. Evol.">
        <title>Megaphylogeny resolves global patterns of mushroom evolution.</title>
        <authorList>
            <person name="Varga T."/>
            <person name="Krizsan K."/>
            <person name="Foldi C."/>
            <person name="Dima B."/>
            <person name="Sanchez-Garcia M."/>
            <person name="Sanchez-Ramirez S."/>
            <person name="Szollosi G.J."/>
            <person name="Szarkandi J.G."/>
            <person name="Papp V."/>
            <person name="Albert L."/>
            <person name="Andreopoulos W."/>
            <person name="Angelini C."/>
            <person name="Antonin V."/>
            <person name="Barry K.W."/>
            <person name="Bougher N.L."/>
            <person name="Buchanan P."/>
            <person name="Buyck B."/>
            <person name="Bense V."/>
            <person name="Catcheside P."/>
            <person name="Chovatia M."/>
            <person name="Cooper J."/>
            <person name="Damon W."/>
            <person name="Desjardin D."/>
            <person name="Finy P."/>
            <person name="Geml J."/>
            <person name="Haridas S."/>
            <person name="Hughes K."/>
            <person name="Justo A."/>
            <person name="Karasinski D."/>
            <person name="Kautmanova I."/>
            <person name="Kiss B."/>
            <person name="Kocsube S."/>
            <person name="Kotiranta H."/>
            <person name="LaButti K.M."/>
            <person name="Lechner B.E."/>
            <person name="Liimatainen K."/>
            <person name="Lipzen A."/>
            <person name="Lukacs Z."/>
            <person name="Mihaltcheva S."/>
            <person name="Morgado L.N."/>
            <person name="Niskanen T."/>
            <person name="Noordeloos M.E."/>
            <person name="Ohm R.A."/>
            <person name="Ortiz-Santana B."/>
            <person name="Ovrebo C."/>
            <person name="Racz N."/>
            <person name="Riley R."/>
            <person name="Savchenko A."/>
            <person name="Shiryaev A."/>
            <person name="Soop K."/>
            <person name="Spirin V."/>
            <person name="Szebenyi C."/>
            <person name="Tomsovsky M."/>
            <person name="Tulloss R.E."/>
            <person name="Uehling J."/>
            <person name="Grigoriev I.V."/>
            <person name="Vagvolgyi C."/>
            <person name="Papp T."/>
            <person name="Martin F.M."/>
            <person name="Miettinen O."/>
            <person name="Hibbett D.S."/>
            <person name="Nagy L.G."/>
        </authorList>
    </citation>
    <scope>NUCLEOTIDE SEQUENCE [LARGE SCALE GENOMIC DNA]</scope>
    <source>
        <strain evidence="2 3">HHB13444</strain>
    </source>
</reference>
<feature type="region of interest" description="Disordered" evidence="1">
    <location>
        <begin position="139"/>
        <end position="158"/>
    </location>
</feature>
<gene>
    <name evidence="2" type="ORF">K466DRAFT_508245</name>
</gene>
<feature type="non-terminal residue" evidence="2">
    <location>
        <position position="1"/>
    </location>
</feature>
<protein>
    <submittedName>
        <fullName evidence="2">Uncharacterized protein</fullName>
    </submittedName>
</protein>
<dbReference type="InParanoid" id="A0A5C3NLY3"/>
<dbReference type="Proteomes" id="UP000308197">
    <property type="component" value="Unassembled WGS sequence"/>
</dbReference>
<evidence type="ECO:0000313" key="2">
    <source>
        <dbReference type="EMBL" id="TFK77669.1"/>
    </source>
</evidence>